<keyword evidence="2" id="KW-1133">Transmembrane helix</keyword>
<feature type="domain" description="DUF4190" evidence="3">
    <location>
        <begin position="62"/>
        <end position="122"/>
    </location>
</feature>
<feature type="transmembrane region" description="Helical" evidence="2">
    <location>
        <begin position="105"/>
        <end position="129"/>
    </location>
</feature>
<feature type="transmembrane region" description="Helical" evidence="2">
    <location>
        <begin position="62"/>
        <end position="93"/>
    </location>
</feature>
<dbReference type="InterPro" id="IPR025241">
    <property type="entry name" value="DUF4190"/>
</dbReference>
<dbReference type="Pfam" id="PF13828">
    <property type="entry name" value="DUF4190"/>
    <property type="match status" value="1"/>
</dbReference>
<dbReference type="RefSeq" id="WP_123303639.1">
    <property type="nucleotide sequence ID" value="NZ_RKHK01000001.1"/>
</dbReference>
<name>A0A3N2BD58_9MICO</name>
<proteinExistence type="predicted"/>
<evidence type="ECO:0000256" key="1">
    <source>
        <dbReference type="SAM" id="MobiDB-lite"/>
    </source>
</evidence>
<organism evidence="4 5">
    <name type="scientific">Bogoriella caseilytica</name>
    <dbReference type="NCBI Taxonomy" id="56055"/>
    <lineage>
        <taxon>Bacteria</taxon>
        <taxon>Bacillati</taxon>
        <taxon>Actinomycetota</taxon>
        <taxon>Actinomycetes</taxon>
        <taxon>Micrococcales</taxon>
        <taxon>Bogoriellaceae</taxon>
        <taxon>Bogoriella</taxon>
    </lineage>
</organism>
<evidence type="ECO:0000256" key="2">
    <source>
        <dbReference type="SAM" id="Phobius"/>
    </source>
</evidence>
<keyword evidence="2" id="KW-0812">Transmembrane</keyword>
<dbReference type="Proteomes" id="UP000280668">
    <property type="component" value="Unassembled WGS sequence"/>
</dbReference>
<evidence type="ECO:0000313" key="4">
    <source>
        <dbReference type="EMBL" id="ROR73187.1"/>
    </source>
</evidence>
<dbReference type="AlphaFoldDB" id="A0A3N2BD58"/>
<feature type="compositionally biased region" description="Pro residues" evidence="1">
    <location>
        <begin position="19"/>
        <end position="35"/>
    </location>
</feature>
<dbReference type="EMBL" id="RKHK01000001">
    <property type="protein sequence ID" value="ROR73187.1"/>
    <property type="molecule type" value="Genomic_DNA"/>
</dbReference>
<keyword evidence="2" id="KW-0472">Membrane</keyword>
<evidence type="ECO:0000259" key="3">
    <source>
        <dbReference type="Pfam" id="PF13828"/>
    </source>
</evidence>
<reference evidence="4 5" key="1">
    <citation type="submission" date="2018-11" db="EMBL/GenBank/DDBJ databases">
        <title>Sequencing the genomes of 1000 actinobacteria strains.</title>
        <authorList>
            <person name="Klenk H.-P."/>
        </authorList>
    </citation>
    <scope>NUCLEOTIDE SEQUENCE [LARGE SCALE GENOMIC DNA]</scope>
    <source>
        <strain evidence="4 5">DSM 11294</strain>
    </source>
</reference>
<evidence type="ECO:0000313" key="5">
    <source>
        <dbReference type="Proteomes" id="UP000280668"/>
    </source>
</evidence>
<sequence length="130" mass="12851">MTTPTPPQHPGDSPLSRASPPPGRPGPSSSPPAPFPGTEHLDPAEVFAGSGYRAPVIGNHPLAIAAVVLGALGVIPGLGIAAVVCGHLALRALQSPQERRGGQGLAVAGLVLGYVLTALWLLGGLAALAV</sequence>
<gene>
    <name evidence="4" type="ORF">EDD31_1555</name>
</gene>
<comment type="caution">
    <text evidence="4">The sequence shown here is derived from an EMBL/GenBank/DDBJ whole genome shotgun (WGS) entry which is preliminary data.</text>
</comment>
<protein>
    <submittedName>
        <fullName evidence="4">Uncharacterized protein DUF4190</fullName>
    </submittedName>
</protein>
<feature type="region of interest" description="Disordered" evidence="1">
    <location>
        <begin position="1"/>
        <end position="42"/>
    </location>
</feature>
<keyword evidence="5" id="KW-1185">Reference proteome</keyword>
<accession>A0A3N2BD58</accession>